<dbReference type="RefSeq" id="WP_128767972.1">
    <property type="nucleotide sequence ID" value="NZ_RXOC01000002.1"/>
</dbReference>
<protein>
    <submittedName>
        <fullName evidence="2">FAD-dependent oxidoreductase</fullName>
    </submittedName>
</protein>
<dbReference type="Pfam" id="PF12831">
    <property type="entry name" value="FAD_oxidored"/>
    <property type="match status" value="1"/>
</dbReference>
<evidence type="ECO:0000313" key="2">
    <source>
        <dbReference type="EMBL" id="RXF71725.1"/>
    </source>
</evidence>
<organism evidence="2 3">
    <name type="scientific">Arcticibacter tournemirensis</name>
    <dbReference type="NCBI Taxonomy" id="699437"/>
    <lineage>
        <taxon>Bacteria</taxon>
        <taxon>Pseudomonadati</taxon>
        <taxon>Bacteroidota</taxon>
        <taxon>Sphingobacteriia</taxon>
        <taxon>Sphingobacteriales</taxon>
        <taxon>Sphingobacteriaceae</taxon>
        <taxon>Arcticibacter</taxon>
    </lineage>
</organism>
<dbReference type="EMBL" id="RXOC01000002">
    <property type="protein sequence ID" value="RXF71725.1"/>
    <property type="molecule type" value="Genomic_DNA"/>
</dbReference>
<name>A0A4Q0MEM3_9SPHI</name>
<evidence type="ECO:0000256" key="1">
    <source>
        <dbReference type="SAM" id="SignalP"/>
    </source>
</evidence>
<dbReference type="Gene3D" id="3.50.50.60">
    <property type="entry name" value="FAD/NAD(P)-binding domain"/>
    <property type="match status" value="1"/>
</dbReference>
<proteinExistence type="predicted"/>
<feature type="signal peptide" evidence="1">
    <location>
        <begin position="1"/>
        <end position="24"/>
    </location>
</feature>
<comment type="caution">
    <text evidence="2">The sequence shown here is derived from an EMBL/GenBank/DDBJ whole genome shotgun (WGS) entry which is preliminary data.</text>
</comment>
<dbReference type="Proteomes" id="UP000290848">
    <property type="component" value="Unassembled WGS sequence"/>
</dbReference>
<gene>
    <name evidence="2" type="ORF">EKH83_03295</name>
</gene>
<evidence type="ECO:0000313" key="3">
    <source>
        <dbReference type="Proteomes" id="UP000290848"/>
    </source>
</evidence>
<dbReference type="SUPFAM" id="SSF51905">
    <property type="entry name" value="FAD/NAD(P)-binding domain"/>
    <property type="match status" value="1"/>
</dbReference>
<sequence length="409" mass="44349">MIRKIFKGVCVASVCLLLCFDGYAQKIKAGVLVVGGSSAGVAAAIQSAHSGVKTILIDKGNFESIVLPSDEGQTRSGIYANFIKRVESAQKYPVTKNQVFSPSFAATIFKAWADTVKNLTVITRVSVTAIAKDGKGWEAILSNKQIVKADVVVDATQDNYVASLASLKVVDTIKNSSPDSLPYADNKYRTGVAITPSANTFPVTIPVSAFIGATDNFLAPWNRQIIATTATGQAAGAIAAFCSFFKTTTKTLNVRMIQSELMSFGSQLMRFDDVAEKDTNAMAIQNIALTGILKGRAVSGKFYFMPDSNISTDEIMIPVKEYSSRSQIWFLDNKSEKLSLKETLSLIKFIASRGNELDREVTKGWSTSLKLPGKFDPARPVTRLEFAVLFNAFVRPFNVSVDLAGVLKR</sequence>
<dbReference type="InterPro" id="IPR036188">
    <property type="entry name" value="FAD/NAD-bd_sf"/>
</dbReference>
<feature type="chain" id="PRO_5020820679" evidence="1">
    <location>
        <begin position="25"/>
        <end position="409"/>
    </location>
</feature>
<reference evidence="2 3" key="1">
    <citation type="submission" date="2018-12" db="EMBL/GenBank/DDBJ databases">
        <title>The Draft Genome Sequence of the Soil Bacterium Pedobacter tournemirensis R1.</title>
        <authorList>
            <person name="He J."/>
        </authorList>
    </citation>
    <scope>NUCLEOTIDE SEQUENCE [LARGE SCALE GENOMIC DNA]</scope>
    <source>
        <strain evidence="2 3">R1</strain>
    </source>
</reference>
<dbReference type="AlphaFoldDB" id="A0A4Q0MEM3"/>
<keyword evidence="1" id="KW-0732">Signal</keyword>
<accession>A0A4Q0MEM3</accession>